<evidence type="ECO:0000313" key="2">
    <source>
        <dbReference type="EMBL" id="MBB6004348.1"/>
    </source>
</evidence>
<accession>A0A841EUN2</accession>
<keyword evidence="1" id="KW-1133">Transmembrane helix</keyword>
<gene>
    <name evidence="2" type="ORF">HNP25_003011</name>
</gene>
<comment type="caution">
    <text evidence="2">The sequence shown here is derived from an EMBL/GenBank/DDBJ whole genome shotgun (WGS) entry which is preliminary data.</text>
</comment>
<keyword evidence="3" id="KW-1185">Reference proteome</keyword>
<dbReference type="RefSeq" id="WP_184135291.1">
    <property type="nucleotide sequence ID" value="NZ_JACHKT010000022.1"/>
</dbReference>
<reference evidence="2 3" key="1">
    <citation type="submission" date="2020-08" db="EMBL/GenBank/DDBJ databases">
        <title>Functional genomics of gut bacteria from endangered species of beetles.</title>
        <authorList>
            <person name="Carlos-Shanley C."/>
        </authorList>
    </citation>
    <scope>NUCLEOTIDE SEQUENCE [LARGE SCALE GENOMIC DNA]</scope>
    <source>
        <strain evidence="2 3">S00070</strain>
    </source>
</reference>
<protein>
    <submittedName>
        <fullName evidence="2">Uncharacterized protein</fullName>
    </submittedName>
</protein>
<proteinExistence type="predicted"/>
<evidence type="ECO:0000313" key="3">
    <source>
        <dbReference type="Proteomes" id="UP000524404"/>
    </source>
</evidence>
<keyword evidence="1" id="KW-0472">Membrane</keyword>
<evidence type="ECO:0000256" key="1">
    <source>
        <dbReference type="SAM" id="Phobius"/>
    </source>
</evidence>
<keyword evidence="1" id="KW-0812">Transmembrane</keyword>
<name>A0A841EUN2_9BACT</name>
<organism evidence="2 3">
    <name type="scientific">Arcicella rosea</name>
    <dbReference type="NCBI Taxonomy" id="502909"/>
    <lineage>
        <taxon>Bacteria</taxon>
        <taxon>Pseudomonadati</taxon>
        <taxon>Bacteroidota</taxon>
        <taxon>Cytophagia</taxon>
        <taxon>Cytophagales</taxon>
        <taxon>Flectobacillaceae</taxon>
        <taxon>Arcicella</taxon>
    </lineage>
</organism>
<sequence length="196" mass="22135">MKKLFGNPLITAFIGLFVGGLLVFVYFDKVKVDTDSSTTTDLGTPDVITSNGEKSATKPDSAKAMIDSLYKFMVKAKTPNEIRELFHKSYALSVRDVQEIINEIQKNPSPIDKIRLYPALRTVENKKILSFILMVEKNGSMRWDPSKPQDREKLIQDQWGPCPNECPPGNGTDDGNDLFTKLEWIEVMNGTYIKKN</sequence>
<dbReference type="AlphaFoldDB" id="A0A841EUN2"/>
<dbReference type="Proteomes" id="UP000524404">
    <property type="component" value="Unassembled WGS sequence"/>
</dbReference>
<dbReference type="EMBL" id="JACHKT010000022">
    <property type="protein sequence ID" value="MBB6004348.1"/>
    <property type="molecule type" value="Genomic_DNA"/>
</dbReference>
<feature type="transmembrane region" description="Helical" evidence="1">
    <location>
        <begin position="9"/>
        <end position="27"/>
    </location>
</feature>